<keyword evidence="2" id="KW-1133">Transmembrane helix</keyword>
<feature type="compositionally biased region" description="Basic and acidic residues" evidence="1">
    <location>
        <begin position="109"/>
        <end position="118"/>
    </location>
</feature>
<protein>
    <submittedName>
        <fullName evidence="3">Uncharacterized protein</fullName>
    </submittedName>
</protein>
<evidence type="ECO:0000313" key="3">
    <source>
        <dbReference type="EMBL" id="KAK7105378.1"/>
    </source>
</evidence>
<evidence type="ECO:0000256" key="1">
    <source>
        <dbReference type="SAM" id="MobiDB-lite"/>
    </source>
</evidence>
<dbReference type="Proteomes" id="UP001374579">
    <property type="component" value="Unassembled WGS sequence"/>
</dbReference>
<proteinExistence type="predicted"/>
<accession>A0AAN9GDV2</accession>
<feature type="transmembrane region" description="Helical" evidence="2">
    <location>
        <begin position="45"/>
        <end position="70"/>
    </location>
</feature>
<gene>
    <name evidence="3" type="ORF">V1264_016767</name>
</gene>
<dbReference type="AlphaFoldDB" id="A0AAN9GDV2"/>
<feature type="region of interest" description="Disordered" evidence="1">
    <location>
        <begin position="89"/>
        <end position="124"/>
    </location>
</feature>
<dbReference type="EMBL" id="JBAMIC010000007">
    <property type="protein sequence ID" value="KAK7105378.1"/>
    <property type="molecule type" value="Genomic_DNA"/>
</dbReference>
<sequence length="144" mass="15895">MTKTIGNVQGETWLFVGKLENKDQFNETVEIRPGRMPTPEENTSLVVGLAASAGILVVILCLALVAVCYLQKRRSGAWPLSLNFPISRRPAHRDPNATLPRQPTSPAVEHGDQQDGERQLPSGESQCMFYSDNYEVVKDSLVSL</sequence>
<evidence type="ECO:0000313" key="4">
    <source>
        <dbReference type="Proteomes" id="UP001374579"/>
    </source>
</evidence>
<keyword evidence="2" id="KW-0472">Membrane</keyword>
<keyword evidence="2" id="KW-0812">Transmembrane</keyword>
<evidence type="ECO:0000256" key="2">
    <source>
        <dbReference type="SAM" id="Phobius"/>
    </source>
</evidence>
<keyword evidence="4" id="KW-1185">Reference proteome</keyword>
<comment type="caution">
    <text evidence="3">The sequence shown here is derived from an EMBL/GenBank/DDBJ whole genome shotgun (WGS) entry which is preliminary data.</text>
</comment>
<reference evidence="3 4" key="1">
    <citation type="submission" date="2024-02" db="EMBL/GenBank/DDBJ databases">
        <title>Chromosome-scale genome assembly of the rough periwinkle Littorina saxatilis.</title>
        <authorList>
            <person name="De Jode A."/>
            <person name="Faria R."/>
            <person name="Formenti G."/>
            <person name="Sims Y."/>
            <person name="Smith T.P."/>
            <person name="Tracey A."/>
            <person name="Wood J.M.D."/>
            <person name="Zagrodzka Z.B."/>
            <person name="Johannesson K."/>
            <person name="Butlin R.K."/>
            <person name="Leder E.H."/>
        </authorList>
    </citation>
    <scope>NUCLEOTIDE SEQUENCE [LARGE SCALE GENOMIC DNA]</scope>
    <source>
        <strain evidence="3">Snail1</strain>
        <tissue evidence="3">Muscle</tissue>
    </source>
</reference>
<name>A0AAN9GDV2_9CAEN</name>
<organism evidence="3 4">
    <name type="scientific">Littorina saxatilis</name>
    <dbReference type="NCBI Taxonomy" id="31220"/>
    <lineage>
        <taxon>Eukaryota</taxon>
        <taxon>Metazoa</taxon>
        <taxon>Spiralia</taxon>
        <taxon>Lophotrochozoa</taxon>
        <taxon>Mollusca</taxon>
        <taxon>Gastropoda</taxon>
        <taxon>Caenogastropoda</taxon>
        <taxon>Littorinimorpha</taxon>
        <taxon>Littorinoidea</taxon>
        <taxon>Littorinidae</taxon>
        <taxon>Littorina</taxon>
    </lineage>
</organism>